<gene>
    <name evidence="1" type="ORF">CSB45_10385</name>
</gene>
<proteinExistence type="predicted"/>
<evidence type="ECO:0000313" key="2">
    <source>
        <dbReference type="Proteomes" id="UP000229740"/>
    </source>
</evidence>
<evidence type="ECO:0000313" key="1">
    <source>
        <dbReference type="EMBL" id="PID56633.1"/>
    </source>
</evidence>
<comment type="caution">
    <text evidence="1">The sequence shown here is derived from an EMBL/GenBank/DDBJ whole genome shotgun (WGS) entry which is preliminary data.</text>
</comment>
<protein>
    <submittedName>
        <fullName evidence="1">Uncharacterized protein</fullName>
    </submittedName>
</protein>
<name>A0A2G6E3H4_9BACT</name>
<sequence length="341" mass="39689">MPPITAGLPYRSLSMLLLLVLILWRPLNAMNAPEDIRNTHALQLSTEAREFMRTLRTAELTEDRYFGSMLLRMVNRPTLTEEHKVEILYAMLKSIGWSFSGAVRIPAYYDYFQVFGGYASSFLRYQKNLDQLGYDAKAFVEIARSEIRQHVMYAAHALLLAMLLDAGHTSEHLEEFLSAELFQQAQVPEIWLHYLAFAVVLSRNADLALKLGELLEIVESEEGQEDILCALGVFESDDNFARIQRFLHETLQHDYNQAVETALLIARRRLSPNEFYLLYTELLSEAKRSFSLKELRDRQFQSDIWRDHSKSVYLKVWDNFDLRIYDDGILLSYKDVFSDFM</sequence>
<dbReference type="EMBL" id="PDPS01000032">
    <property type="protein sequence ID" value="PID56633.1"/>
    <property type="molecule type" value="Genomic_DNA"/>
</dbReference>
<accession>A0A2G6E3H4</accession>
<dbReference type="Proteomes" id="UP000229740">
    <property type="component" value="Unassembled WGS sequence"/>
</dbReference>
<dbReference type="AlphaFoldDB" id="A0A2G6E3H4"/>
<reference evidence="1 2" key="1">
    <citation type="submission" date="2017-10" db="EMBL/GenBank/DDBJ databases">
        <title>Novel microbial diversity and functional potential in the marine mammal oral microbiome.</title>
        <authorList>
            <person name="Dudek N.K."/>
            <person name="Sun C.L."/>
            <person name="Burstein D."/>
            <person name="Kantor R.S."/>
            <person name="Aliaga Goltsman D.S."/>
            <person name="Bik E.M."/>
            <person name="Thomas B.C."/>
            <person name="Banfield J.F."/>
            <person name="Relman D.A."/>
        </authorList>
    </citation>
    <scope>NUCLEOTIDE SEQUENCE [LARGE SCALE GENOMIC DNA]</scope>
    <source>
        <strain evidence="1">DOLZORAL124_49_17</strain>
    </source>
</reference>
<organism evidence="1 2">
    <name type="scientific">candidate division KSB3 bacterium</name>
    <dbReference type="NCBI Taxonomy" id="2044937"/>
    <lineage>
        <taxon>Bacteria</taxon>
        <taxon>candidate division KSB3</taxon>
    </lineage>
</organism>